<dbReference type="Proteomes" id="UP000030764">
    <property type="component" value="Unassembled WGS sequence"/>
</dbReference>
<feature type="non-terminal residue" evidence="1">
    <location>
        <position position="84"/>
    </location>
</feature>
<dbReference type="AlphaFoldDB" id="A0A085MN13"/>
<dbReference type="EMBL" id="KL363183">
    <property type="protein sequence ID" value="KFD58609.1"/>
    <property type="molecule type" value="Genomic_DNA"/>
</dbReference>
<dbReference type="Proteomes" id="UP000030758">
    <property type="component" value="Unassembled WGS sequence"/>
</dbReference>
<protein>
    <submittedName>
        <fullName evidence="1">Uncharacterized protein</fullName>
    </submittedName>
</protein>
<organism evidence="1 3">
    <name type="scientific">Trichuris suis</name>
    <name type="common">pig whipworm</name>
    <dbReference type="NCBI Taxonomy" id="68888"/>
    <lineage>
        <taxon>Eukaryota</taxon>
        <taxon>Metazoa</taxon>
        <taxon>Ecdysozoa</taxon>
        <taxon>Nematoda</taxon>
        <taxon>Enoplea</taxon>
        <taxon>Dorylaimia</taxon>
        <taxon>Trichinellida</taxon>
        <taxon>Trichuridae</taxon>
        <taxon>Trichuris</taxon>
    </lineage>
</organism>
<keyword evidence="3" id="KW-1185">Reference proteome</keyword>
<reference evidence="1 3" key="1">
    <citation type="journal article" date="2014" name="Nat. Genet.">
        <title>Genome and transcriptome of the porcine whipworm Trichuris suis.</title>
        <authorList>
            <person name="Jex A.R."/>
            <person name="Nejsum P."/>
            <person name="Schwarz E.M."/>
            <person name="Hu L."/>
            <person name="Young N.D."/>
            <person name="Hall R.S."/>
            <person name="Korhonen P.K."/>
            <person name="Liao S."/>
            <person name="Thamsborg S."/>
            <person name="Xia J."/>
            <person name="Xu P."/>
            <person name="Wang S."/>
            <person name="Scheerlinck J.P."/>
            <person name="Hofmann A."/>
            <person name="Sternberg P.W."/>
            <person name="Wang J."/>
            <person name="Gasser R.B."/>
        </authorList>
    </citation>
    <scope>NUCLEOTIDE SEQUENCE [LARGE SCALE GENOMIC DNA]</scope>
    <source>
        <strain evidence="2">DCEP-RM93F</strain>
        <strain evidence="1">DCEP-RM93M</strain>
    </source>
</reference>
<name>A0A085MN13_9BILA</name>
<dbReference type="EMBL" id="KL367503">
    <property type="protein sequence ID" value="KFD68574.1"/>
    <property type="molecule type" value="Genomic_DNA"/>
</dbReference>
<evidence type="ECO:0000313" key="2">
    <source>
        <dbReference type="EMBL" id="KFD68574.1"/>
    </source>
</evidence>
<evidence type="ECO:0000313" key="3">
    <source>
        <dbReference type="Proteomes" id="UP000030764"/>
    </source>
</evidence>
<proteinExistence type="predicted"/>
<sequence>MDVIPVRRRGGKRGAHFSIEVDELQETLERVKQMCSLDDVELAGSRWKKTRLNLPLRQQAEPTEKLNTAVFNSDDSAVLDVQKN</sequence>
<gene>
    <name evidence="1" type="ORF">M513_00302</name>
    <name evidence="2" type="ORF">M514_00302</name>
</gene>
<evidence type="ECO:0000313" key="1">
    <source>
        <dbReference type="EMBL" id="KFD58609.1"/>
    </source>
</evidence>
<accession>A0A085MN13</accession>